<comment type="similarity">
    <text evidence="4">Belongs to the eukaryotic ribosomal protein eS17 family.</text>
</comment>
<dbReference type="InterPro" id="IPR036401">
    <property type="entry name" value="Ribosomal_eS17_sf"/>
</dbReference>
<comment type="pathway">
    <text evidence="2">Sulfur metabolism; glutathione biosynthesis; glutathione from L-cysteine and L-glutamate: step 2/2.</text>
</comment>
<feature type="domain" description="Glutathione synthase substrate-binding" evidence="14">
    <location>
        <begin position="265"/>
        <end position="356"/>
    </location>
</feature>
<dbReference type="FunFam" id="1.10.60.20:FF:000001">
    <property type="entry name" value="40S ribosomal protein S17"/>
    <property type="match status" value="1"/>
</dbReference>
<dbReference type="GO" id="GO:0005840">
    <property type="term" value="C:ribosome"/>
    <property type="evidence" value="ECO:0007669"/>
    <property type="project" value="UniProtKB-KW"/>
</dbReference>
<dbReference type="InterPro" id="IPR014049">
    <property type="entry name" value="Glutathione_synthase_N_euk"/>
</dbReference>
<keyword evidence="7" id="KW-0317">Glutathione biosynthesis</keyword>
<keyword evidence="8" id="KW-0479">Metal-binding</keyword>
<dbReference type="EC" id="6.3.2.3" evidence="5"/>
<dbReference type="InterPro" id="IPR001210">
    <property type="entry name" value="Ribosomal_eS17"/>
</dbReference>
<evidence type="ECO:0000256" key="8">
    <source>
        <dbReference type="ARBA" id="ARBA00022723"/>
    </source>
</evidence>
<dbReference type="SUPFAM" id="SSF52440">
    <property type="entry name" value="PreATP-grasp domain"/>
    <property type="match status" value="1"/>
</dbReference>
<sequence>GISTIFFDFVYCRRQNKKSIYLDDFEIGSVCLSRNSKLYLKSWYLIIDLYCYPSDISILLPLRSGISFKGAVDMELSLEFVQDTIDWCLRNGLCLRATTNFAQAVHAPISVFPSTIHKDMYQKSIELQYLIHKLIDKMSTDKEFIFSIFEPISKVDAFVNRLFQIYKKYPDGNNPITFAVIRTDYMEHVSDSGRVELKQVEYNTIAASFACLSGLVTKLHKFIQKRYDFESKFTGCLPDNNSLIGIADGIATAFKAYGNEKHRANVLMVVQPFERNVFDQRFIENRLFEKRTLTEVDEHGSISSNGSLLINETEISIVYFRAGYSPNDFPTDKEWRAREMIEKSTAISCPNIAYTLIGFKKIQEILCQENTAGLPLKRYLQPNEAKFIRSSFMKFHSFDTKEELISIVSKNPESLVLKPQREGGGNNIYGKDILPFLNSLNDDSFSSYVLMELINTKPFLNYIIKDGKVMKANLISELGIYGVFIKNSNQILENKVIGHLLRSKSQGVNEGGVAAGYGVIDSFERGRVRTKTVKRASRVLIEKYYPRLTLDFQTNKRICDEVAVISTKRLRNKIAGFTTHLMKRIQKGPVRGISFKLQEEEREKKDNYVPEISALDTSSIQIDSTTEELLKSMGIENLTGVSVVQEEIVDERKARRVGK</sequence>
<name>A0A4P9YR40_ROZAC</name>
<dbReference type="GO" id="GO:0004363">
    <property type="term" value="F:glutathione synthase activity"/>
    <property type="evidence" value="ECO:0007669"/>
    <property type="project" value="UniProtKB-EC"/>
</dbReference>
<dbReference type="GO" id="GO:1990904">
    <property type="term" value="C:ribonucleoprotein complex"/>
    <property type="evidence" value="ECO:0007669"/>
    <property type="project" value="UniProtKB-KW"/>
</dbReference>
<accession>A0A4P9YR40</accession>
<dbReference type="Pfam" id="PF03199">
    <property type="entry name" value="GSH_synthase"/>
    <property type="match status" value="1"/>
</dbReference>
<dbReference type="Gene3D" id="1.10.60.20">
    <property type="entry name" value="Ribosomal protein S17e-like"/>
    <property type="match status" value="1"/>
</dbReference>
<dbReference type="Pfam" id="PF03917">
    <property type="entry name" value="GSH_synth_ATP"/>
    <property type="match status" value="1"/>
</dbReference>
<dbReference type="UniPathway" id="UPA00142">
    <property type="reaction ID" value="UER00210"/>
</dbReference>
<dbReference type="Gene3D" id="3.30.1490.50">
    <property type="match status" value="1"/>
</dbReference>
<comment type="similarity">
    <text evidence="3">Belongs to the eukaryotic GSH synthase family.</text>
</comment>
<dbReference type="Pfam" id="PF00833">
    <property type="entry name" value="Ribosomal_S17e"/>
    <property type="match status" value="1"/>
</dbReference>
<evidence type="ECO:0000256" key="7">
    <source>
        <dbReference type="ARBA" id="ARBA00022684"/>
    </source>
</evidence>
<keyword evidence="12" id="KW-0689">Ribosomal protein</keyword>
<evidence type="ECO:0000259" key="14">
    <source>
        <dbReference type="Pfam" id="PF03199"/>
    </source>
</evidence>
<dbReference type="InterPro" id="IPR014709">
    <property type="entry name" value="Glutathione_synthase_C_euk"/>
</dbReference>
<dbReference type="NCBIfam" id="TIGR01986">
    <property type="entry name" value="glut_syn_euk"/>
    <property type="match status" value="1"/>
</dbReference>
<evidence type="ECO:0000256" key="10">
    <source>
        <dbReference type="ARBA" id="ARBA00022840"/>
    </source>
</evidence>
<dbReference type="GO" id="GO:0005829">
    <property type="term" value="C:cytosol"/>
    <property type="evidence" value="ECO:0007669"/>
    <property type="project" value="TreeGrafter"/>
</dbReference>
<proteinExistence type="inferred from homology"/>
<dbReference type="GO" id="GO:0043295">
    <property type="term" value="F:glutathione binding"/>
    <property type="evidence" value="ECO:0007669"/>
    <property type="project" value="TreeGrafter"/>
</dbReference>
<dbReference type="HAMAP" id="MF_00511">
    <property type="entry name" value="Ribosomal_eS17"/>
    <property type="match status" value="1"/>
</dbReference>
<keyword evidence="9" id="KW-0547">Nucleotide-binding</keyword>
<dbReference type="InterPro" id="IPR037013">
    <property type="entry name" value="GSH-S_sub-bd_sf"/>
</dbReference>
<evidence type="ECO:0000256" key="3">
    <source>
        <dbReference type="ARBA" id="ARBA00010385"/>
    </source>
</evidence>
<feature type="non-terminal residue" evidence="15">
    <location>
        <position position="1"/>
    </location>
</feature>
<dbReference type="SUPFAM" id="SSF56059">
    <property type="entry name" value="Glutathione synthetase ATP-binding domain-like"/>
    <property type="match status" value="1"/>
</dbReference>
<keyword evidence="6" id="KW-0436">Ligase</keyword>
<evidence type="ECO:0000256" key="6">
    <source>
        <dbReference type="ARBA" id="ARBA00022598"/>
    </source>
</evidence>
<evidence type="ECO:0000256" key="11">
    <source>
        <dbReference type="ARBA" id="ARBA00022842"/>
    </source>
</evidence>
<dbReference type="GO" id="GO:0046872">
    <property type="term" value="F:metal ion binding"/>
    <property type="evidence" value="ECO:0007669"/>
    <property type="project" value="UniProtKB-KW"/>
</dbReference>
<evidence type="ECO:0000256" key="1">
    <source>
        <dbReference type="ARBA" id="ARBA00001946"/>
    </source>
</evidence>
<dbReference type="InterPro" id="IPR014042">
    <property type="entry name" value="Glutathione_synthase_a-hlx"/>
</dbReference>
<evidence type="ECO:0000256" key="12">
    <source>
        <dbReference type="ARBA" id="ARBA00022980"/>
    </source>
</evidence>
<evidence type="ECO:0000256" key="5">
    <source>
        <dbReference type="ARBA" id="ARBA00012214"/>
    </source>
</evidence>
<reference evidence="16" key="1">
    <citation type="journal article" date="2018" name="Nat. Microbiol.">
        <title>Leveraging single-cell genomics to expand the fungal tree of life.</title>
        <authorList>
            <person name="Ahrendt S.R."/>
            <person name="Quandt C.A."/>
            <person name="Ciobanu D."/>
            <person name="Clum A."/>
            <person name="Salamov A."/>
            <person name="Andreopoulos B."/>
            <person name="Cheng J.F."/>
            <person name="Woyke T."/>
            <person name="Pelin A."/>
            <person name="Henrissat B."/>
            <person name="Reynolds N.K."/>
            <person name="Benny G.L."/>
            <person name="Smith M.E."/>
            <person name="James T.Y."/>
            <person name="Grigoriev I.V."/>
        </authorList>
    </citation>
    <scope>NUCLEOTIDE SEQUENCE [LARGE SCALE GENOMIC DNA]</scope>
    <source>
        <strain evidence="16">CSF55</strain>
    </source>
</reference>
<dbReference type="Gene3D" id="3.30.470.20">
    <property type="entry name" value="ATP-grasp fold, B domain"/>
    <property type="match status" value="1"/>
</dbReference>
<evidence type="ECO:0000256" key="9">
    <source>
        <dbReference type="ARBA" id="ARBA00022741"/>
    </source>
</evidence>
<keyword evidence="11" id="KW-0460">Magnesium</keyword>
<dbReference type="AlphaFoldDB" id="A0A4P9YR40"/>
<evidence type="ECO:0000256" key="13">
    <source>
        <dbReference type="ARBA" id="ARBA00023274"/>
    </source>
</evidence>
<dbReference type="GO" id="GO:0005524">
    <property type="term" value="F:ATP binding"/>
    <property type="evidence" value="ECO:0007669"/>
    <property type="project" value="UniProtKB-KW"/>
</dbReference>
<dbReference type="Gene3D" id="1.10.1080.10">
    <property type="entry name" value="Glutathione Synthetase, Chain A, domain 3"/>
    <property type="match status" value="1"/>
</dbReference>
<dbReference type="GO" id="GO:0006412">
    <property type="term" value="P:translation"/>
    <property type="evidence" value="ECO:0007669"/>
    <property type="project" value="InterPro"/>
</dbReference>
<organism evidence="15 16">
    <name type="scientific">Rozella allomycis (strain CSF55)</name>
    <dbReference type="NCBI Taxonomy" id="988480"/>
    <lineage>
        <taxon>Eukaryota</taxon>
        <taxon>Fungi</taxon>
        <taxon>Fungi incertae sedis</taxon>
        <taxon>Cryptomycota</taxon>
        <taxon>Cryptomycota incertae sedis</taxon>
        <taxon>Rozella</taxon>
    </lineage>
</organism>
<evidence type="ECO:0000256" key="2">
    <source>
        <dbReference type="ARBA" id="ARBA00004965"/>
    </source>
</evidence>
<evidence type="ECO:0000313" key="15">
    <source>
        <dbReference type="EMBL" id="RKP22145.1"/>
    </source>
</evidence>
<dbReference type="Proteomes" id="UP000281549">
    <property type="component" value="Unassembled WGS sequence"/>
</dbReference>
<comment type="cofactor">
    <cofactor evidence="1">
        <name>Mg(2+)</name>
        <dbReference type="ChEBI" id="CHEBI:18420"/>
    </cofactor>
</comment>
<evidence type="ECO:0000313" key="16">
    <source>
        <dbReference type="Proteomes" id="UP000281549"/>
    </source>
</evidence>
<gene>
    <name evidence="15" type="ORF">ROZALSC1DRAFT_26483</name>
</gene>
<keyword evidence="10" id="KW-0067">ATP-binding</keyword>
<keyword evidence="13" id="KW-0687">Ribonucleoprotein</keyword>
<dbReference type="GO" id="GO:0003735">
    <property type="term" value="F:structural constituent of ribosome"/>
    <property type="evidence" value="ECO:0007669"/>
    <property type="project" value="InterPro"/>
</dbReference>
<dbReference type="PANTHER" id="PTHR11130:SF0">
    <property type="entry name" value="GLUTATHIONE SYNTHETASE"/>
    <property type="match status" value="1"/>
</dbReference>
<dbReference type="Gene3D" id="3.30.1490.80">
    <property type="match status" value="1"/>
</dbReference>
<dbReference type="Gene3D" id="3.40.50.1760">
    <property type="entry name" value="Glutathione synthase, substrate-binding domain superfamily, eukaryotic"/>
    <property type="match status" value="1"/>
</dbReference>
<dbReference type="PANTHER" id="PTHR11130">
    <property type="entry name" value="GLUTATHIONE SYNTHETASE"/>
    <property type="match status" value="1"/>
</dbReference>
<evidence type="ECO:0000256" key="4">
    <source>
        <dbReference type="ARBA" id="ARBA00010444"/>
    </source>
</evidence>
<dbReference type="InterPro" id="IPR005615">
    <property type="entry name" value="Glutathione_synthase"/>
</dbReference>
<dbReference type="SUPFAM" id="SSF116820">
    <property type="entry name" value="Rps17e-like"/>
    <property type="match status" value="1"/>
</dbReference>
<dbReference type="InterPro" id="IPR004887">
    <property type="entry name" value="GSH_synth_subst-bd"/>
</dbReference>
<dbReference type="InterPro" id="IPR018273">
    <property type="entry name" value="Ribosomal_eS17_CS"/>
</dbReference>
<dbReference type="PROSITE" id="PS00712">
    <property type="entry name" value="RIBOSOMAL_S17E"/>
    <property type="match status" value="1"/>
</dbReference>
<dbReference type="EMBL" id="ML004908">
    <property type="protein sequence ID" value="RKP22145.1"/>
    <property type="molecule type" value="Genomic_DNA"/>
</dbReference>
<protein>
    <recommendedName>
        <fullName evidence="5">glutathione synthase</fullName>
        <ecNumber evidence="5">6.3.2.3</ecNumber>
    </recommendedName>
</protein>
<dbReference type="InterPro" id="IPR016185">
    <property type="entry name" value="PreATP-grasp_dom_sf"/>
</dbReference>